<accession>A0A9W8NCX5</accession>
<evidence type="ECO:0000256" key="9">
    <source>
        <dbReference type="RuleBase" id="RU000461"/>
    </source>
</evidence>
<dbReference type="CDD" id="cd11058">
    <property type="entry name" value="CYP60B-like"/>
    <property type="match status" value="1"/>
</dbReference>
<evidence type="ECO:0000256" key="6">
    <source>
        <dbReference type="ARBA" id="ARBA00023004"/>
    </source>
</evidence>
<dbReference type="InterPro" id="IPR036396">
    <property type="entry name" value="Cyt_P450_sf"/>
</dbReference>
<name>A0A9W8NCX5_9PEZI</name>
<evidence type="ECO:0000256" key="4">
    <source>
        <dbReference type="ARBA" id="ARBA00022723"/>
    </source>
</evidence>
<dbReference type="GO" id="GO:0016705">
    <property type="term" value="F:oxidoreductase activity, acting on paired donors, with incorporation or reduction of molecular oxygen"/>
    <property type="evidence" value="ECO:0007669"/>
    <property type="project" value="InterPro"/>
</dbReference>
<dbReference type="PRINTS" id="PR00463">
    <property type="entry name" value="EP450I"/>
</dbReference>
<keyword evidence="6 8" id="KW-0408">Iron</keyword>
<evidence type="ECO:0000313" key="11">
    <source>
        <dbReference type="Proteomes" id="UP001148614"/>
    </source>
</evidence>
<dbReference type="GO" id="GO:0004497">
    <property type="term" value="F:monooxygenase activity"/>
    <property type="evidence" value="ECO:0007669"/>
    <property type="project" value="UniProtKB-KW"/>
</dbReference>
<feature type="binding site" description="axial binding residue" evidence="8">
    <location>
        <position position="330"/>
    </location>
    <ligand>
        <name>heme</name>
        <dbReference type="ChEBI" id="CHEBI:30413"/>
    </ligand>
    <ligandPart>
        <name>Fe</name>
        <dbReference type="ChEBI" id="CHEBI:18248"/>
    </ligandPart>
</feature>
<evidence type="ECO:0000256" key="1">
    <source>
        <dbReference type="ARBA" id="ARBA00001971"/>
    </source>
</evidence>
<evidence type="ECO:0000256" key="2">
    <source>
        <dbReference type="ARBA" id="ARBA00010617"/>
    </source>
</evidence>
<keyword evidence="11" id="KW-1185">Reference proteome</keyword>
<evidence type="ECO:0008006" key="12">
    <source>
        <dbReference type="Google" id="ProtNLM"/>
    </source>
</evidence>
<dbReference type="SUPFAM" id="SSF48264">
    <property type="entry name" value="Cytochrome P450"/>
    <property type="match status" value="1"/>
</dbReference>
<dbReference type="GO" id="GO:0020037">
    <property type="term" value="F:heme binding"/>
    <property type="evidence" value="ECO:0007669"/>
    <property type="project" value="InterPro"/>
</dbReference>
<dbReference type="InterPro" id="IPR001128">
    <property type="entry name" value="Cyt_P450"/>
</dbReference>
<dbReference type="GO" id="GO:0005506">
    <property type="term" value="F:iron ion binding"/>
    <property type="evidence" value="ECO:0007669"/>
    <property type="project" value="InterPro"/>
</dbReference>
<comment type="cofactor">
    <cofactor evidence="1 8">
        <name>heme</name>
        <dbReference type="ChEBI" id="CHEBI:30413"/>
    </cofactor>
</comment>
<dbReference type="EMBL" id="JANPWZ010001094">
    <property type="protein sequence ID" value="KAJ3568838.1"/>
    <property type="molecule type" value="Genomic_DNA"/>
</dbReference>
<dbReference type="PRINTS" id="PR00385">
    <property type="entry name" value="P450"/>
</dbReference>
<proteinExistence type="inferred from homology"/>
<comment type="caution">
    <text evidence="10">The sequence shown here is derived from an EMBL/GenBank/DDBJ whole genome shotgun (WGS) entry which is preliminary data.</text>
</comment>
<protein>
    <recommendedName>
        <fullName evidence="12">Cytochrome P450</fullName>
    </recommendedName>
</protein>
<dbReference type="PROSITE" id="PS00086">
    <property type="entry name" value="CYTOCHROME_P450"/>
    <property type="match status" value="1"/>
</dbReference>
<dbReference type="Pfam" id="PF00067">
    <property type="entry name" value="p450"/>
    <property type="match status" value="1"/>
</dbReference>
<dbReference type="InterPro" id="IPR002401">
    <property type="entry name" value="Cyt_P450_E_grp-I"/>
</dbReference>
<evidence type="ECO:0000256" key="8">
    <source>
        <dbReference type="PIRSR" id="PIRSR602401-1"/>
    </source>
</evidence>
<dbReference type="Proteomes" id="UP001148614">
    <property type="component" value="Unassembled WGS sequence"/>
</dbReference>
<sequence length="396" mass="44464">MPNESWGEKAPQVSARLLIAAGILVSQVRYPGPKLWAASPLPWLRAFIAGDLPRRTLELHNKHGPVVRTGPNELSFNSAEYWEAVMGYRKAGEPENMKAAYVAAHDPHTIVFASRDDHSRIRRMMSHGFSTSSMLEKQPVIRKKLTAEKVASRLALGEKVDFFQIMISRKNGLTMSDVEIRSNAETLIIAGSETLATALTGTTYLLTANPRALHKLADEVRSSFISEDEIDMLSTGKLTYLQAVIEESLRVYPPTPNGFPREALAEGTIILGQHVPAKTVLACQHYSAYHSESNFKYPEAFIPERFLGDLEFASDRRDVLQPFSFGPRNCIGKNLAYAEMRMILARIIWNFDLTLAEDCRNWYNENVEHGGFIVWAKPPLHIHLKPRQLVPRGSNV</sequence>
<dbReference type="PANTHER" id="PTHR24305:SF230">
    <property type="entry name" value="P450, PUTATIVE (EUROFUNG)-RELATED"/>
    <property type="match status" value="1"/>
</dbReference>
<dbReference type="PANTHER" id="PTHR24305">
    <property type="entry name" value="CYTOCHROME P450"/>
    <property type="match status" value="1"/>
</dbReference>
<keyword evidence="5 9" id="KW-0560">Oxidoreductase</keyword>
<gene>
    <name evidence="10" type="ORF">NPX13_g6282</name>
</gene>
<reference evidence="10" key="1">
    <citation type="submission" date="2022-07" db="EMBL/GenBank/DDBJ databases">
        <title>Genome Sequence of Xylaria arbuscula.</title>
        <authorList>
            <person name="Buettner E."/>
        </authorList>
    </citation>
    <scope>NUCLEOTIDE SEQUENCE</scope>
    <source>
        <strain evidence="10">VT107</strain>
    </source>
</reference>
<keyword evidence="7 9" id="KW-0503">Monooxygenase</keyword>
<dbReference type="VEuPathDB" id="FungiDB:F4678DRAFT_411549"/>
<organism evidence="10 11">
    <name type="scientific">Xylaria arbuscula</name>
    <dbReference type="NCBI Taxonomy" id="114810"/>
    <lineage>
        <taxon>Eukaryota</taxon>
        <taxon>Fungi</taxon>
        <taxon>Dikarya</taxon>
        <taxon>Ascomycota</taxon>
        <taxon>Pezizomycotina</taxon>
        <taxon>Sordariomycetes</taxon>
        <taxon>Xylariomycetidae</taxon>
        <taxon>Xylariales</taxon>
        <taxon>Xylariaceae</taxon>
        <taxon>Xylaria</taxon>
    </lineage>
</organism>
<dbReference type="InterPro" id="IPR017972">
    <property type="entry name" value="Cyt_P450_CS"/>
</dbReference>
<dbReference type="AlphaFoldDB" id="A0A9W8NCX5"/>
<evidence type="ECO:0000256" key="3">
    <source>
        <dbReference type="ARBA" id="ARBA00022617"/>
    </source>
</evidence>
<dbReference type="VEuPathDB" id="FungiDB:F4678DRAFT_93334"/>
<dbReference type="Gene3D" id="1.10.630.10">
    <property type="entry name" value="Cytochrome P450"/>
    <property type="match status" value="2"/>
</dbReference>
<evidence type="ECO:0000313" key="10">
    <source>
        <dbReference type="EMBL" id="KAJ3568838.1"/>
    </source>
</evidence>
<evidence type="ECO:0000256" key="5">
    <source>
        <dbReference type="ARBA" id="ARBA00023002"/>
    </source>
</evidence>
<keyword evidence="4 8" id="KW-0479">Metal-binding</keyword>
<keyword evidence="3 8" id="KW-0349">Heme</keyword>
<comment type="similarity">
    <text evidence="2 9">Belongs to the cytochrome P450 family.</text>
</comment>
<evidence type="ECO:0000256" key="7">
    <source>
        <dbReference type="ARBA" id="ARBA00023033"/>
    </source>
</evidence>
<dbReference type="InterPro" id="IPR050121">
    <property type="entry name" value="Cytochrome_P450_monoxygenase"/>
</dbReference>